<keyword evidence="7" id="KW-1185">Reference proteome</keyword>
<dbReference type="HOGENOM" id="CLU_002706_49_4_1"/>
<feature type="repeat" description="PPR" evidence="3">
    <location>
        <begin position="411"/>
        <end position="445"/>
    </location>
</feature>
<dbReference type="AlphaFoldDB" id="D8T3Y3"/>
<dbReference type="InterPro" id="IPR002885">
    <property type="entry name" value="PPR_rpt"/>
</dbReference>
<feature type="repeat" description="PPR" evidence="3">
    <location>
        <begin position="1000"/>
        <end position="1034"/>
    </location>
</feature>
<proteinExistence type="inferred from homology"/>
<name>D8T3Y3_SELML</name>
<evidence type="ECO:0000313" key="6">
    <source>
        <dbReference type="EMBL" id="EFJ08563.1"/>
    </source>
</evidence>
<gene>
    <name evidence="6" type="ORF">SELMODRAFT_131439</name>
</gene>
<dbReference type="Pfam" id="PF01535">
    <property type="entry name" value="PPR"/>
    <property type="match status" value="5"/>
</dbReference>
<sequence>MSDCAAPVSVSSACFLAGAKNLSSASSFYRFSDPRARGFGGTGKILRTGSRNQCSSSEIQARDGNISIAGARHRHSGDRSPDFQARDGNISRAGARNDENRSSDDGSRGIVPFQGAGLEQWKLSDARSSEWVWRRQQRKRLLRRVRRPPSDPGIRDLIQRRREWEKRLRRAQPQAVAPKWTRLTPEQMAEYHAHGGYAAYPMRYKSHVESAIATVRGLATQESYDIRRVMAPWVGRLTFRELCTVLKWQQGWKEAQEFFAWMKLQLSYIPSVIVYSMLLKVYGRDKQIGLAEAAFQEMLDQKLDPDEVAFSTMILNYANAEMFDEMLTMYEAMMSRGIVPSSVTYTTMLIHLNKAERLADAALLWEDLVEESVELSPLAYALMITIYRKLGRFEEALEVFEAMLGAGYYPDSLIYNMVLHMLGKLGRYDEAVDVFTAMQRQELCTSKYSYATMLHICEKADKFELAASIFSDMQMKRCPVDEVVYTSVISIYGKAGLYDEAEKLFQEMNELRLLVDVKTFSVMANVRLKAGKYNEAVQVMEELLAKGLNLDDMAWKTLLHCYVKAGNVERATKTFKTLVESGIADLMAYNDVLSLYAEFDMLEDAKLLFQQLKSSSIQPDQVWFGTMVKLYCNANMVAAAEEVLRQMREKGFTPDHITQGILINAYGEANRIEEAAGLLEASAKEDESEAAAISRIYLCLKFRLFDKATLLLHRVLESFTLDSAAYNQLTINFLKAGQVLPAEMLHSRMQDKGFDVEDSTLGHLIAAYGKAGRYEVLTRLKPELPRNNFVYSSMVGALINCNQLEEAAGLVEKMRQIGLKCDSVLVSILLNAYSKAGEQKIFSFSGRWYPAGYCCLQHDHIVAYNTIIKADLRPGRLKKAIDTYSSLTNLGLRPSLQTYDTMISVFAKSGRTRDAEKMFKDLKSAGFQPDEKVYSQMMNCYAKSGMYEHAADLFEAMKLRGLRPHEVSYNNLIDAYARAGQFAKAEQLLVEMAKAGCPPSSVTFLLLISAYAHRGKCNEAENALERMQTAAIRPTVRHYNEVMLAFSRARLPRQAMESYLKMERSGIQPDVVSSRTMIRILLEGSMFEEGLSLYKKTEAKLVSDSLSREMVAKLYQGAGKHFEAKYILRQTSGACFWLS</sequence>
<dbReference type="Gene3D" id="1.25.40.10">
    <property type="entry name" value="Tetratricopeptide repeat domain"/>
    <property type="match status" value="9"/>
</dbReference>
<evidence type="ECO:0000256" key="1">
    <source>
        <dbReference type="ARBA" id="ARBA00007626"/>
    </source>
</evidence>
<dbReference type="PROSITE" id="PS51375">
    <property type="entry name" value="PPR"/>
    <property type="match status" value="16"/>
</dbReference>
<feature type="repeat" description="PPR" evidence="3">
    <location>
        <begin position="1035"/>
        <end position="1069"/>
    </location>
</feature>
<dbReference type="InterPro" id="IPR011990">
    <property type="entry name" value="TPR-like_helical_dom_sf"/>
</dbReference>
<dbReference type="Proteomes" id="UP000001514">
    <property type="component" value="Unassembled WGS sequence"/>
</dbReference>
<dbReference type="NCBIfam" id="TIGR00756">
    <property type="entry name" value="PPR"/>
    <property type="match status" value="11"/>
</dbReference>
<accession>D8T3Y3</accession>
<feature type="repeat" description="PPR" evidence="3">
    <location>
        <begin position="965"/>
        <end position="999"/>
    </location>
</feature>
<dbReference type="InParanoid" id="D8T3Y3"/>
<dbReference type="OMA" id="THNTMIS"/>
<evidence type="ECO:0000256" key="2">
    <source>
        <dbReference type="ARBA" id="ARBA00022737"/>
    </source>
</evidence>
<dbReference type="EMBL" id="GL377672">
    <property type="protein sequence ID" value="EFJ08563.1"/>
    <property type="molecule type" value="Genomic_DNA"/>
</dbReference>
<feature type="repeat" description="PPR" evidence="3">
    <location>
        <begin position="516"/>
        <end position="550"/>
    </location>
</feature>
<dbReference type="PANTHER" id="PTHR46128">
    <property type="entry name" value="MITOCHONDRIAL GROUP I INTRON SPLICING FACTOR CCM1"/>
    <property type="match status" value="1"/>
</dbReference>
<feature type="repeat" description="PPR" evidence="3">
    <location>
        <begin position="551"/>
        <end position="585"/>
    </location>
</feature>
<feature type="repeat" description="PPR" evidence="3">
    <location>
        <begin position="860"/>
        <end position="894"/>
    </location>
</feature>
<feature type="repeat" description="PPR" evidence="3">
    <location>
        <begin position="271"/>
        <end position="305"/>
    </location>
</feature>
<dbReference type="InterPro" id="IPR050872">
    <property type="entry name" value="PPR_P_subfamily"/>
</dbReference>
<dbReference type="SUPFAM" id="SSF48452">
    <property type="entry name" value="TPR-like"/>
    <property type="match status" value="2"/>
</dbReference>
<feature type="repeat" description="PPR" evidence="3">
    <location>
        <begin position="930"/>
        <end position="964"/>
    </location>
</feature>
<feature type="repeat" description="PPR" evidence="3">
    <location>
        <begin position="481"/>
        <end position="515"/>
    </location>
</feature>
<dbReference type="KEGG" id="smo:SELMODRAFT_131439"/>
<feature type="repeat" description="PPR" evidence="3">
    <location>
        <begin position="446"/>
        <end position="480"/>
    </location>
</feature>
<feature type="repeat" description="PPR" evidence="3">
    <location>
        <begin position="620"/>
        <end position="654"/>
    </location>
</feature>
<dbReference type="Pfam" id="PF13041">
    <property type="entry name" value="PPR_2"/>
    <property type="match status" value="4"/>
</dbReference>
<reference evidence="6 7" key="1">
    <citation type="journal article" date="2011" name="Science">
        <title>The Selaginella genome identifies genetic changes associated with the evolution of vascular plants.</title>
        <authorList>
            <person name="Banks J.A."/>
            <person name="Nishiyama T."/>
            <person name="Hasebe M."/>
            <person name="Bowman J.L."/>
            <person name="Gribskov M."/>
            <person name="dePamphilis C."/>
            <person name="Albert V.A."/>
            <person name="Aono N."/>
            <person name="Aoyama T."/>
            <person name="Ambrose B.A."/>
            <person name="Ashton N.W."/>
            <person name="Axtell M.J."/>
            <person name="Barker E."/>
            <person name="Barker M.S."/>
            <person name="Bennetzen J.L."/>
            <person name="Bonawitz N.D."/>
            <person name="Chapple C."/>
            <person name="Cheng C."/>
            <person name="Correa L.G."/>
            <person name="Dacre M."/>
            <person name="DeBarry J."/>
            <person name="Dreyer I."/>
            <person name="Elias M."/>
            <person name="Engstrom E.M."/>
            <person name="Estelle M."/>
            <person name="Feng L."/>
            <person name="Finet C."/>
            <person name="Floyd S.K."/>
            <person name="Frommer W.B."/>
            <person name="Fujita T."/>
            <person name="Gramzow L."/>
            <person name="Gutensohn M."/>
            <person name="Harholt J."/>
            <person name="Hattori M."/>
            <person name="Heyl A."/>
            <person name="Hirai T."/>
            <person name="Hiwatashi Y."/>
            <person name="Ishikawa M."/>
            <person name="Iwata M."/>
            <person name="Karol K.G."/>
            <person name="Koehler B."/>
            <person name="Kolukisaoglu U."/>
            <person name="Kubo M."/>
            <person name="Kurata T."/>
            <person name="Lalonde S."/>
            <person name="Li K."/>
            <person name="Li Y."/>
            <person name="Litt A."/>
            <person name="Lyons E."/>
            <person name="Manning G."/>
            <person name="Maruyama T."/>
            <person name="Michael T.P."/>
            <person name="Mikami K."/>
            <person name="Miyazaki S."/>
            <person name="Morinaga S."/>
            <person name="Murata T."/>
            <person name="Mueller-Roeber B."/>
            <person name="Nelson D.R."/>
            <person name="Obara M."/>
            <person name="Oguri Y."/>
            <person name="Olmstead R.G."/>
            <person name="Onodera N."/>
            <person name="Petersen B.L."/>
            <person name="Pils B."/>
            <person name="Prigge M."/>
            <person name="Rensing S.A."/>
            <person name="Riano-Pachon D.M."/>
            <person name="Roberts A.W."/>
            <person name="Sato Y."/>
            <person name="Scheller H.V."/>
            <person name="Schulz B."/>
            <person name="Schulz C."/>
            <person name="Shakirov E.V."/>
            <person name="Shibagaki N."/>
            <person name="Shinohara N."/>
            <person name="Shippen D.E."/>
            <person name="Soerensen I."/>
            <person name="Sotooka R."/>
            <person name="Sugimoto N."/>
            <person name="Sugita M."/>
            <person name="Sumikawa N."/>
            <person name="Tanurdzic M."/>
            <person name="Theissen G."/>
            <person name="Ulvskov P."/>
            <person name="Wakazuki S."/>
            <person name="Weng J.K."/>
            <person name="Willats W.W."/>
            <person name="Wipf D."/>
            <person name="Wolf P.G."/>
            <person name="Yang L."/>
            <person name="Zimmer A.D."/>
            <person name="Zhu Q."/>
            <person name="Mitros T."/>
            <person name="Hellsten U."/>
            <person name="Loque D."/>
            <person name="Otillar R."/>
            <person name="Salamov A."/>
            <person name="Schmutz J."/>
            <person name="Shapiro H."/>
            <person name="Lindquist E."/>
            <person name="Lucas S."/>
            <person name="Rokhsar D."/>
            <person name="Grigoriev I.V."/>
        </authorList>
    </citation>
    <scope>NUCLEOTIDE SEQUENCE [LARGE SCALE GENOMIC DNA]</scope>
</reference>
<feature type="repeat" description="PPR" evidence="3">
    <location>
        <begin position="895"/>
        <end position="929"/>
    </location>
</feature>
<protein>
    <recommendedName>
        <fullName evidence="5">PROP1-like PPR domain-containing protein</fullName>
    </recommendedName>
</protein>
<dbReference type="eggNOG" id="KOG4197">
    <property type="taxonomic scope" value="Eukaryota"/>
</dbReference>
<evidence type="ECO:0000313" key="7">
    <source>
        <dbReference type="Proteomes" id="UP000001514"/>
    </source>
</evidence>
<dbReference type="PANTHER" id="PTHR46128:SF86">
    <property type="entry name" value="PENTACOTRIPEPTIDE-REPEAT REGION OF PRORP DOMAIN-CONTAINING PROTEIN"/>
    <property type="match status" value="1"/>
</dbReference>
<feature type="repeat" description="PPR" evidence="3">
    <location>
        <begin position="306"/>
        <end position="340"/>
    </location>
</feature>
<evidence type="ECO:0000259" key="5">
    <source>
        <dbReference type="Pfam" id="PF17177"/>
    </source>
</evidence>
<evidence type="ECO:0000256" key="4">
    <source>
        <dbReference type="SAM" id="MobiDB-lite"/>
    </source>
</evidence>
<feature type="domain" description="PROP1-like PPR" evidence="5">
    <location>
        <begin position="424"/>
        <end position="575"/>
    </location>
</feature>
<feature type="compositionally biased region" description="Basic and acidic residues" evidence="4">
    <location>
        <begin position="95"/>
        <end position="107"/>
    </location>
</feature>
<comment type="similarity">
    <text evidence="1">Belongs to the PPR family. P subfamily.</text>
</comment>
<dbReference type="Gramene" id="EFJ08563">
    <property type="protein sequence ID" value="EFJ08563"/>
    <property type="gene ID" value="SELMODRAFT_131439"/>
</dbReference>
<dbReference type="InterPro" id="IPR033443">
    <property type="entry name" value="PROP1-like_PPR_dom"/>
</dbReference>
<organism evidence="7">
    <name type="scientific">Selaginella moellendorffii</name>
    <name type="common">Spikemoss</name>
    <dbReference type="NCBI Taxonomy" id="88036"/>
    <lineage>
        <taxon>Eukaryota</taxon>
        <taxon>Viridiplantae</taxon>
        <taxon>Streptophyta</taxon>
        <taxon>Embryophyta</taxon>
        <taxon>Tracheophyta</taxon>
        <taxon>Lycopodiopsida</taxon>
        <taxon>Selaginellales</taxon>
        <taxon>Selaginellaceae</taxon>
        <taxon>Selaginella</taxon>
    </lineage>
</organism>
<feature type="repeat" description="PPR" evidence="3">
    <location>
        <begin position="376"/>
        <end position="410"/>
    </location>
</feature>
<dbReference type="FunCoup" id="D8T3Y3">
    <property type="interactions" value="1578"/>
</dbReference>
<keyword evidence="2" id="KW-0677">Repeat</keyword>
<dbReference type="SUPFAM" id="SSF81901">
    <property type="entry name" value="HCP-like"/>
    <property type="match status" value="1"/>
</dbReference>
<feature type="repeat" description="PPR" evidence="3">
    <location>
        <begin position="787"/>
        <end position="821"/>
    </location>
</feature>
<feature type="region of interest" description="Disordered" evidence="4">
    <location>
        <begin position="71"/>
        <end position="109"/>
    </location>
</feature>
<dbReference type="Pfam" id="PF17177">
    <property type="entry name" value="PPR_long"/>
    <property type="match status" value="1"/>
</dbReference>
<evidence type="ECO:0000256" key="3">
    <source>
        <dbReference type="PROSITE-ProRule" id="PRU00708"/>
    </source>
</evidence>